<dbReference type="GeneID" id="105424928"/>
<dbReference type="GO" id="GO:0016020">
    <property type="term" value="C:membrane"/>
    <property type="evidence" value="ECO:0007669"/>
    <property type="project" value="InterPro"/>
</dbReference>
<evidence type="ECO:0000313" key="5">
    <source>
        <dbReference type="RefSeq" id="XP_011633738.1"/>
    </source>
</evidence>
<gene>
    <name evidence="5" type="primary">LOC105424928</name>
</gene>
<dbReference type="InterPro" id="IPR006202">
    <property type="entry name" value="Neur_chan_lig-bd"/>
</dbReference>
<name>A0A6I9VX28_9HYME</name>
<dbReference type="PANTHER" id="PTHR18945">
    <property type="entry name" value="NEUROTRANSMITTER GATED ION CHANNEL"/>
    <property type="match status" value="1"/>
</dbReference>
<feature type="transmembrane region" description="Helical" evidence="1">
    <location>
        <begin position="245"/>
        <end position="264"/>
    </location>
</feature>
<feature type="signal peptide" evidence="2">
    <location>
        <begin position="1"/>
        <end position="22"/>
    </location>
</feature>
<sequence>MRILNVLGFFGVFWFNSNQCNASSVMQTYLEARECKDVESTVMRLKDHLFCDYDLSVQPNYPKATNVTMQLMPQLITFTEHNSKLSLDCWISFFWSDPQLSWTSSDYDEITFIHVNSWEIWTPTLFIVNSADMSSDQYYFPPRDCFLYKDNSILCVFATKFISKCAPDYTYWPYDKHHCRITFMSWVNINEEVHLQIDENGIGMSEYQNNSRWDFKFINSTNDTLSSITYNFLLTRHHGIYHSSFIVPAIALILLTITVLCLDVKSTERMAVANVNFICHLLCMYMIQWTVQYNGVNPPNIFIFYRESLALATYTVILTVLLRKLEDMSIMIPNWILSITTFTLSNKVGRFLILKDDESKITGKDIATEESSDIPKAEVSIKESSWKYFAAIIDWLSLFCVILTYLIVLIILIPTS</sequence>
<dbReference type="OrthoDB" id="410315at2759"/>
<dbReference type="InterPro" id="IPR036734">
    <property type="entry name" value="Neur_chan_lig-bd_sf"/>
</dbReference>
<protein>
    <submittedName>
        <fullName evidence="5">Neuronal acetylcholine receptor subunit alpha-5-like</fullName>
    </submittedName>
</protein>
<dbReference type="Pfam" id="PF02931">
    <property type="entry name" value="Neur_chan_LBD"/>
    <property type="match status" value="1"/>
</dbReference>
<dbReference type="InterPro" id="IPR006201">
    <property type="entry name" value="Neur_channel"/>
</dbReference>
<feature type="transmembrane region" description="Helical" evidence="1">
    <location>
        <begin position="271"/>
        <end position="291"/>
    </location>
</feature>
<keyword evidence="1" id="KW-0812">Transmembrane</keyword>
<dbReference type="Proteomes" id="UP000504615">
    <property type="component" value="Unplaced"/>
</dbReference>
<feature type="chain" id="PRO_5026658238" evidence="2">
    <location>
        <begin position="23"/>
        <end position="416"/>
    </location>
</feature>
<feature type="domain" description="Neurotransmitter-gated ion-channel ligand-binding" evidence="3">
    <location>
        <begin position="44"/>
        <end position="237"/>
    </location>
</feature>
<keyword evidence="1" id="KW-1133">Transmembrane helix</keyword>
<evidence type="ECO:0000313" key="4">
    <source>
        <dbReference type="Proteomes" id="UP000504615"/>
    </source>
</evidence>
<keyword evidence="1" id="KW-0472">Membrane</keyword>
<evidence type="ECO:0000256" key="2">
    <source>
        <dbReference type="SAM" id="SignalP"/>
    </source>
</evidence>
<dbReference type="RefSeq" id="XP_011633738.1">
    <property type="nucleotide sequence ID" value="XM_011635436.1"/>
</dbReference>
<keyword evidence="2" id="KW-0732">Signal</keyword>
<dbReference type="CDD" id="cd18989">
    <property type="entry name" value="LGIC_ECD_cation"/>
    <property type="match status" value="1"/>
</dbReference>
<keyword evidence="4" id="KW-1185">Reference proteome</keyword>
<dbReference type="SUPFAM" id="SSF63712">
    <property type="entry name" value="Nicotinic receptor ligand binding domain-like"/>
    <property type="match status" value="1"/>
</dbReference>
<dbReference type="AlphaFoldDB" id="A0A6I9VX28"/>
<evidence type="ECO:0000256" key="1">
    <source>
        <dbReference type="SAM" id="Phobius"/>
    </source>
</evidence>
<feature type="transmembrane region" description="Helical" evidence="1">
    <location>
        <begin position="303"/>
        <end position="322"/>
    </location>
</feature>
<accession>A0A6I9VX28</accession>
<dbReference type="GO" id="GO:0005230">
    <property type="term" value="F:extracellular ligand-gated monoatomic ion channel activity"/>
    <property type="evidence" value="ECO:0007669"/>
    <property type="project" value="InterPro"/>
</dbReference>
<feature type="transmembrane region" description="Helical" evidence="1">
    <location>
        <begin position="388"/>
        <end position="413"/>
    </location>
</feature>
<dbReference type="KEGG" id="pbar:105424928"/>
<dbReference type="Gene3D" id="2.70.170.10">
    <property type="entry name" value="Neurotransmitter-gated ion-channel ligand-binding domain"/>
    <property type="match status" value="1"/>
</dbReference>
<evidence type="ECO:0000259" key="3">
    <source>
        <dbReference type="Pfam" id="PF02931"/>
    </source>
</evidence>
<proteinExistence type="predicted"/>
<dbReference type="GO" id="GO:0004888">
    <property type="term" value="F:transmembrane signaling receptor activity"/>
    <property type="evidence" value="ECO:0007669"/>
    <property type="project" value="InterPro"/>
</dbReference>
<reference evidence="5" key="1">
    <citation type="submission" date="2025-08" db="UniProtKB">
        <authorList>
            <consortium name="RefSeq"/>
        </authorList>
    </citation>
    <scope>IDENTIFICATION</scope>
</reference>
<organism evidence="4 5">
    <name type="scientific">Pogonomyrmex barbatus</name>
    <name type="common">red harvester ant</name>
    <dbReference type="NCBI Taxonomy" id="144034"/>
    <lineage>
        <taxon>Eukaryota</taxon>
        <taxon>Metazoa</taxon>
        <taxon>Ecdysozoa</taxon>
        <taxon>Arthropoda</taxon>
        <taxon>Hexapoda</taxon>
        <taxon>Insecta</taxon>
        <taxon>Pterygota</taxon>
        <taxon>Neoptera</taxon>
        <taxon>Endopterygota</taxon>
        <taxon>Hymenoptera</taxon>
        <taxon>Apocrita</taxon>
        <taxon>Aculeata</taxon>
        <taxon>Formicoidea</taxon>
        <taxon>Formicidae</taxon>
        <taxon>Myrmicinae</taxon>
        <taxon>Pogonomyrmex</taxon>
    </lineage>
</organism>
<dbReference type="PRINTS" id="PR00252">
    <property type="entry name" value="NRIONCHANNEL"/>
</dbReference>